<keyword evidence="7" id="KW-0698">rRNA processing</keyword>
<comment type="subcellular location">
    <subcellularLocation>
        <location evidence="7">Cytoplasm</location>
    </subcellularLocation>
</comment>
<dbReference type="GO" id="GO:0008270">
    <property type="term" value="F:zinc ion binding"/>
    <property type="evidence" value="ECO:0007669"/>
    <property type="project" value="UniProtKB-UniRule"/>
</dbReference>
<keyword evidence="2 7" id="KW-0540">Nuclease</keyword>
<feature type="binding site" evidence="7">
    <location>
        <position position="134"/>
    </location>
    <ligand>
        <name>Zn(2+)</name>
        <dbReference type="ChEBI" id="CHEBI:29105"/>
        <note>catalytic</note>
    </ligand>
</feature>
<evidence type="ECO:0000256" key="1">
    <source>
        <dbReference type="ARBA" id="ARBA00010875"/>
    </source>
</evidence>
<dbReference type="SUPFAM" id="SSF55486">
    <property type="entry name" value="Metalloproteases ('zincins'), catalytic domain"/>
    <property type="match status" value="1"/>
</dbReference>
<dbReference type="Pfam" id="PF02130">
    <property type="entry name" value="YbeY"/>
    <property type="match status" value="1"/>
</dbReference>
<comment type="similarity">
    <text evidence="1 7">Belongs to the endoribonuclease YbeY family.</text>
</comment>
<dbReference type="NCBIfam" id="TIGR00043">
    <property type="entry name" value="rRNA maturation RNase YbeY"/>
    <property type="match status" value="1"/>
</dbReference>
<keyword evidence="3 7" id="KW-0479">Metal-binding</keyword>
<dbReference type="Gene3D" id="3.40.390.30">
    <property type="entry name" value="Metalloproteases ('zincins'), catalytic domain"/>
    <property type="match status" value="1"/>
</dbReference>
<sequence>MSVDCVVEDERWGDIDALAQLACDAALERLGLEPSVFEISVLACDDARIAALNADFRDKPAPTNVLSWPSEERGAAIDGEMPLPPQPVPDPELGDIAIAFDTCAREAAAAGKPLRDHTLHLLVHGTLHLLGFDHERDRDATLMEGLETEILGKLGVPDPYRE</sequence>
<keyword evidence="4 7" id="KW-0255">Endonuclease</keyword>
<keyword evidence="5 7" id="KW-0378">Hydrolase</keyword>
<keyword evidence="7" id="KW-0963">Cytoplasm</keyword>
<dbReference type="PROSITE" id="PS01306">
    <property type="entry name" value="UPF0054"/>
    <property type="match status" value="1"/>
</dbReference>
<dbReference type="GO" id="GO:0004521">
    <property type="term" value="F:RNA endonuclease activity"/>
    <property type="evidence" value="ECO:0007669"/>
    <property type="project" value="UniProtKB-UniRule"/>
</dbReference>
<feature type="binding site" evidence="7">
    <location>
        <position position="124"/>
    </location>
    <ligand>
        <name>Zn(2+)</name>
        <dbReference type="ChEBI" id="CHEBI:29105"/>
        <note>catalytic</note>
    </ligand>
</feature>
<evidence type="ECO:0000256" key="6">
    <source>
        <dbReference type="ARBA" id="ARBA00022833"/>
    </source>
</evidence>
<dbReference type="GO" id="GO:0005737">
    <property type="term" value="C:cytoplasm"/>
    <property type="evidence" value="ECO:0007669"/>
    <property type="project" value="UniProtKB-SubCell"/>
</dbReference>
<evidence type="ECO:0000313" key="8">
    <source>
        <dbReference type="EMBL" id="SIT83829.1"/>
    </source>
</evidence>
<dbReference type="InterPro" id="IPR023091">
    <property type="entry name" value="MetalPrtase_cat_dom_sf_prd"/>
</dbReference>
<name>A0A1R3WYZ7_9RHOB</name>
<evidence type="ECO:0000256" key="2">
    <source>
        <dbReference type="ARBA" id="ARBA00022722"/>
    </source>
</evidence>
<feature type="binding site" evidence="7">
    <location>
        <position position="128"/>
    </location>
    <ligand>
        <name>Zn(2+)</name>
        <dbReference type="ChEBI" id="CHEBI:29105"/>
        <note>catalytic</note>
    </ligand>
</feature>
<keyword evidence="6 7" id="KW-0862">Zinc</keyword>
<dbReference type="Proteomes" id="UP000186997">
    <property type="component" value="Unassembled WGS sequence"/>
</dbReference>
<evidence type="ECO:0000256" key="7">
    <source>
        <dbReference type="HAMAP-Rule" id="MF_00009"/>
    </source>
</evidence>
<dbReference type="RefSeq" id="WP_076659199.1">
    <property type="nucleotide sequence ID" value="NZ_FTPR01000001.1"/>
</dbReference>
<keyword evidence="9" id="KW-1185">Reference proteome</keyword>
<keyword evidence="7" id="KW-0690">Ribosome biogenesis</keyword>
<dbReference type="GO" id="GO:0006364">
    <property type="term" value="P:rRNA processing"/>
    <property type="evidence" value="ECO:0007669"/>
    <property type="project" value="UniProtKB-UniRule"/>
</dbReference>
<evidence type="ECO:0000256" key="5">
    <source>
        <dbReference type="ARBA" id="ARBA00022801"/>
    </source>
</evidence>
<evidence type="ECO:0000313" key="9">
    <source>
        <dbReference type="Proteomes" id="UP000186997"/>
    </source>
</evidence>
<dbReference type="InterPro" id="IPR002036">
    <property type="entry name" value="YbeY"/>
</dbReference>
<comment type="function">
    <text evidence="7">Single strand-specific metallo-endoribonuclease involved in late-stage 70S ribosome quality control and in maturation of the 3' terminus of the 16S rRNA.</text>
</comment>
<accession>A0A1R3WYZ7</accession>
<gene>
    <name evidence="7" type="primary">ybeY</name>
    <name evidence="8" type="ORF">SAMN05421665_1735</name>
</gene>
<dbReference type="EC" id="3.1.-.-" evidence="7"/>
<dbReference type="PANTHER" id="PTHR46986:SF1">
    <property type="entry name" value="ENDORIBONUCLEASE YBEY, CHLOROPLASTIC"/>
    <property type="match status" value="1"/>
</dbReference>
<evidence type="ECO:0000256" key="4">
    <source>
        <dbReference type="ARBA" id="ARBA00022759"/>
    </source>
</evidence>
<dbReference type="InterPro" id="IPR020549">
    <property type="entry name" value="YbeY_CS"/>
</dbReference>
<protein>
    <recommendedName>
        <fullName evidence="7">Endoribonuclease YbeY</fullName>
        <ecNumber evidence="7">3.1.-.-</ecNumber>
    </recommendedName>
</protein>
<evidence type="ECO:0000256" key="3">
    <source>
        <dbReference type="ARBA" id="ARBA00022723"/>
    </source>
</evidence>
<comment type="cofactor">
    <cofactor evidence="7">
        <name>Zn(2+)</name>
        <dbReference type="ChEBI" id="CHEBI:29105"/>
    </cofactor>
    <text evidence="7">Binds 1 zinc ion.</text>
</comment>
<dbReference type="EMBL" id="FTPR01000001">
    <property type="protein sequence ID" value="SIT83829.1"/>
    <property type="molecule type" value="Genomic_DNA"/>
</dbReference>
<dbReference type="GO" id="GO:0004222">
    <property type="term" value="F:metalloendopeptidase activity"/>
    <property type="evidence" value="ECO:0007669"/>
    <property type="project" value="InterPro"/>
</dbReference>
<organism evidence="8 9">
    <name type="scientific">Yoonia rosea</name>
    <dbReference type="NCBI Taxonomy" id="287098"/>
    <lineage>
        <taxon>Bacteria</taxon>
        <taxon>Pseudomonadati</taxon>
        <taxon>Pseudomonadota</taxon>
        <taxon>Alphaproteobacteria</taxon>
        <taxon>Rhodobacterales</taxon>
        <taxon>Paracoccaceae</taxon>
        <taxon>Yoonia</taxon>
    </lineage>
</organism>
<dbReference type="AlphaFoldDB" id="A0A1R3WYZ7"/>
<dbReference type="STRING" id="287098.SAMN05421665_1735"/>
<reference evidence="9" key="1">
    <citation type="submission" date="2017-01" db="EMBL/GenBank/DDBJ databases">
        <authorList>
            <person name="Varghese N."/>
            <person name="Submissions S."/>
        </authorList>
    </citation>
    <scope>NUCLEOTIDE SEQUENCE [LARGE SCALE GENOMIC DNA]</scope>
    <source>
        <strain evidence="9">DSM 29591</strain>
    </source>
</reference>
<dbReference type="HAMAP" id="MF_00009">
    <property type="entry name" value="Endoribonucl_YbeY"/>
    <property type="match status" value="1"/>
</dbReference>
<dbReference type="OrthoDB" id="9807740at2"/>
<dbReference type="PANTHER" id="PTHR46986">
    <property type="entry name" value="ENDORIBONUCLEASE YBEY, CHLOROPLASTIC"/>
    <property type="match status" value="1"/>
</dbReference>
<proteinExistence type="inferred from homology"/>